<comment type="caution">
    <text evidence="1">The sequence shown here is derived from an EMBL/GenBank/DDBJ whole genome shotgun (WGS) entry which is preliminary data.</text>
</comment>
<protein>
    <submittedName>
        <fullName evidence="1">Calcium-binding protein</fullName>
    </submittedName>
</protein>
<sequence length="288" mass="30623">MRRIIAALLLLAVALAADAAPTPITDVDTAADAVIQAAGDRRLIVIGELHGTVEVPALVQALARHYVRGGPVLVALEVHATEHARIRAYLGSDGGDEALHALREGPFWSVSIERNDGRRTRAMLDLIDTARRLHGEGHSIAVVPFDPARSGKAHPSRDRGMATILRAGFEALPDTGRMLVLTGNRHAMRVVPSDSGAAGLDSAAGYLLDLPLHSVNVMGVEWAFQACTSMTEPCGRREGRYAGATPGSRMSDPGDSTRQYDQGLMLPRLTASALLERVEPTRAAAAAR</sequence>
<dbReference type="AlphaFoldDB" id="A0A4Z1R6C3"/>
<dbReference type="Proteomes" id="UP000298681">
    <property type="component" value="Unassembled WGS sequence"/>
</dbReference>
<gene>
    <name evidence="1" type="ORF">E4582_10810</name>
</gene>
<accession>A0A4Z1R6C3</accession>
<proteinExistence type="predicted"/>
<dbReference type="OrthoDB" id="1409169at2"/>
<keyword evidence="2" id="KW-1185">Reference proteome</keyword>
<dbReference type="RefSeq" id="WP_134674556.1">
    <property type="nucleotide sequence ID" value="NZ_CP039383.2"/>
</dbReference>
<dbReference type="EMBL" id="SPUH01000001">
    <property type="protein sequence ID" value="TKS55202.1"/>
    <property type="molecule type" value="Genomic_DNA"/>
</dbReference>
<reference evidence="1 2" key="1">
    <citation type="submission" date="2019-01" db="EMBL/GenBank/DDBJ databases">
        <authorList>
            <person name="Zhang S."/>
        </authorList>
    </citation>
    <scope>NUCLEOTIDE SEQUENCE [LARGE SCALE GENOMIC DNA]</scope>
    <source>
        <strain evidence="1 2">1626</strain>
    </source>
</reference>
<evidence type="ECO:0000313" key="1">
    <source>
        <dbReference type="EMBL" id="TKS55202.1"/>
    </source>
</evidence>
<organism evidence="1 2">
    <name type="scientific">Luteimonas yindakuii</name>
    <dbReference type="NCBI Taxonomy" id="2565782"/>
    <lineage>
        <taxon>Bacteria</taxon>
        <taxon>Pseudomonadati</taxon>
        <taxon>Pseudomonadota</taxon>
        <taxon>Gammaproteobacteria</taxon>
        <taxon>Lysobacterales</taxon>
        <taxon>Lysobacteraceae</taxon>
        <taxon>Luteimonas</taxon>
    </lineage>
</organism>
<evidence type="ECO:0000313" key="2">
    <source>
        <dbReference type="Proteomes" id="UP000298681"/>
    </source>
</evidence>
<name>A0A4Z1R6C3_9GAMM</name>